<feature type="region of interest" description="Disordered" evidence="1">
    <location>
        <begin position="1"/>
        <end position="21"/>
    </location>
</feature>
<dbReference type="Gramene" id="TuG1812G0700003549.01.T01">
    <property type="protein sequence ID" value="TuG1812G0700003549.01.T01.cds416445"/>
    <property type="gene ID" value="TuG1812G0700003549.01"/>
</dbReference>
<protein>
    <submittedName>
        <fullName evidence="2">Uncharacterized protein</fullName>
    </submittedName>
</protein>
<keyword evidence="3" id="KW-1185">Reference proteome</keyword>
<reference evidence="2" key="2">
    <citation type="submission" date="2018-03" db="EMBL/GenBank/DDBJ databases">
        <title>The Triticum urartu genome reveals the dynamic nature of wheat genome evolution.</title>
        <authorList>
            <person name="Ling H."/>
            <person name="Ma B."/>
            <person name="Shi X."/>
            <person name="Liu H."/>
            <person name="Dong L."/>
            <person name="Sun H."/>
            <person name="Cao Y."/>
            <person name="Gao Q."/>
            <person name="Zheng S."/>
            <person name="Li Y."/>
            <person name="Yu Y."/>
            <person name="Du H."/>
            <person name="Qi M."/>
            <person name="Li Y."/>
            <person name="Yu H."/>
            <person name="Cui Y."/>
            <person name="Wang N."/>
            <person name="Chen C."/>
            <person name="Wu H."/>
            <person name="Zhao Y."/>
            <person name="Zhang J."/>
            <person name="Li Y."/>
            <person name="Zhou W."/>
            <person name="Zhang B."/>
            <person name="Hu W."/>
            <person name="Eijk M."/>
            <person name="Tang J."/>
            <person name="Witsenboer H."/>
            <person name="Zhao S."/>
            <person name="Li Z."/>
            <person name="Zhang A."/>
            <person name="Wang D."/>
            <person name="Liang C."/>
        </authorList>
    </citation>
    <scope>NUCLEOTIDE SEQUENCE [LARGE SCALE GENOMIC DNA]</scope>
    <source>
        <strain evidence="2">cv. G1812</strain>
    </source>
</reference>
<reference evidence="2" key="3">
    <citation type="submission" date="2022-06" db="UniProtKB">
        <authorList>
            <consortium name="EnsemblPlants"/>
        </authorList>
    </citation>
    <scope>IDENTIFICATION</scope>
</reference>
<organism evidence="2 3">
    <name type="scientific">Triticum urartu</name>
    <name type="common">Red wild einkorn</name>
    <name type="synonym">Crithodium urartu</name>
    <dbReference type="NCBI Taxonomy" id="4572"/>
    <lineage>
        <taxon>Eukaryota</taxon>
        <taxon>Viridiplantae</taxon>
        <taxon>Streptophyta</taxon>
        <taxon>Embryophyta</taxon>
        <taxon>Tracheophyta</taxon>
        <taxon>Spermatophyta</taxon>
        <taxon>Magnoliopsida</taxon>
        <taxon>Liliopsida</taxon>
        <taxon>Poales</taxon>
        <taxon>Poaceae</taxon>
        <taxon>BOP clade</taxon>
        <taxon>Pooideae</taxon>
        <taxon>Triticodae</taxon>
        <taxon>Triticeae</taxon>
        <taxon>Triticinae</taxon>
        <taxon>Triticum</taxon>
    </lineage>
</organism>
<evidence type="ECO:0000313" key="3">
    <source>
        <dbReference type="Proteomes" id="UP000015106"/>
    </source>
</evidence>
<evidence type="ECO:0000256" key="1">
    <source>
        <dbReference type="SAM" id="MobiDB-lite"/>
    </source>
</evidence>
<dbReference type="EnsemblPlants" id="TuG1812G0700003549.01.T01">
    <property type="protein sequence ID" value="TuG1812G0700003549.01.T01.cds416445"/>
    <property type="gene ID" value="TuG1812G0700003549.01"/>
</dbReference>
<reference evidence="3" key="1">
    <citation type="journal article" date="2013" name="Nature">
        <title>Draft genome of the wheat A-genome progenitor Triticum urartu.</title>
        <authorList>
            <person name="Ling H.Q."/>
            <person name="Zhao S."/>
            <person name="Liu D."/>
            <person name="Wang J."/>
            <person name="Sun H."/>
            <person name="Zhang C."/>
            <person name="Fan H."/>
            <person name="Li D."/>
            <person name="Dong L."/>
            <person name="Tao Y."/>
            <person name="Gao C."/>
            <person name="Wu H."/>
            <person name="Li Y."/>
            <person name="Cui Y."/>
            <person name="Guo X."/>
            <person name="Zheng S."/>
            <person name="Wang B."/>
            <person name="Yu K."/>
            <person name="Liang Q."/>
            <person name="Yang W."/>
            <person name="Lou X."/>
            <person name="Chen J."/>
            <person name="Feng M."/>
            <person name="Jian J."/>
            <person name="Zhang X."/>
            <person name="Luo G."/>
            <person name="Jiang Y."/>
            <person name="Liu J."/>
            <person name="Wang Z."/>
            <person name="Sha Y."/>
            <person name="Zhang B."/>
            <person name="Wu H."/>
            <person name="Tang D."/>
            <person name="Shen Q."/>
            <person name="Xue P."/>
            <person name="Zou S."/>
            <person name="Wang X."/>
            <person name="Liu X."/>
            <person name="Wang F."/>
            <person name="Yang Y."/>
            <person name="An X."/>
            <person name="Dong Z."/>
            <person name="Zhang K."/>
            <person name="Zhang X."/>
            <person name="Luo M.C."/>
            <person name="Dvorak J."/>
            <person name="Tong Y."/>
            <person name="Wang J."/>
            <person name="Yang H."/>
            <person name="Li Z."/>
            <person name="Wang D."/>
            <person name="Zhang A."/>
            <person name="Wang J."/>
        </authorList>
    </citation>
    <scope>NUCLEOTIDE SEQUENCE</scope>
    <source>
        <strain evidence="3">cv. G1812</strain>
    </source>
</reference>
<proteinExistence type="predicted"/>
<accession>A0A8R7V9U0</accession>
<sequence>MAKRTQSKPGLPWDGLNQLTT</sequence>
<dbReference type="AlphaFoldDB" id="A0A8R7V9U0"/>
<evidence type="ECO:0000313" key="2">
    <source>
        <dbReference type="EnsemblPlants" id="TuG1812G0700003549.01.T01.cds416445"/>
    </source>
</evidence>
<dbReference type="Proteomes" id="UP000015106">
    <property type="component" value="Chromosome 7"/>
</dbReference>
<name>A0A8R7V9U0_TRIUA</name>